<proteinExistence type="inferred from homology"/>
<comment type="function">
    <text evidence="9">Catalyzes the ferrous insertion into protoporphyrin IX.</text>
</comment>
<evidence type="ECO:0000256" key="3">
    <source>
        <dbReference type="ARBA" id="ARBA00007718"/>
    </source>
</evidence>
<comment type="similarity">
    <text evidence="3 9">Belongs to the ferrochelatase family.</text>
</comment>
<dbReference type="NCBIfam" id="TIGR00109">
    <property type="entry name" value="hemH"/>
    <property type="match status" value="1"/>
</dbReference>
<keyword evidence="6 9" id="KW-0456">Lyase</keyword>
<dbReference type="GO" id="GO:0004325">
    <property type="term" value="F:ferrochelatase activity"/>
    <property type="evidence" value="ECO:0007669"/>
    <property type="project" value="UniProtKB-UniRule"/>
</dbReference>
<organism evidence="10 11">
    <name type="scientific">Vitrella brassicaformis (strain CCMP3155)</name>
    <dbReference type="NCBI Taxonomy" id="1169540"/>
    <lineage>
        <taxon>Eukaryota</taxon>
        <taxon>Sar</taxon>
        <taxon>Alveolata</taxon>
        <taxon>Colpodellida</taxon>
        <taxon>Vitrellaceae</taxon>
        <taxon>Vitrella</taxon>
    </lineage>
</organism>
<dbReference type="PhylomeDB" id="A0A0G4H5D7"/>
<evidence type="ECO:0000256" key="5">
    <source>
        <dbReference type="ARBA" id="ARBA00023133"/>
    </source>
</evidence>
<dbReference type="InterPro" id="IPR033659">
    <property type="entry name" value="Ferrochelatase_N"/>
</dbReference>
<reference evidence="10 11" key="1">
    <citation type="submission" date="2014-11" db="EMBL/GenBank/DDBJ databases">
        <authorList>
            <person name="Zhu J."/>
            <person name="Qi W."/>
            <person name="Song R."/>
        </authorList>
    </citation>
    <scope>NUCLEOTIDE SEQUENCE [LARGE SCALE GENOMIC DNA]</scope>
</reference>
<keyword evidence="5 9" id="KW-0350">Heme biosynthesis</keyword>
<protein>
    <recommendedName>
        <fullName evidence="9">Ferrochelatase</fullName>
        <ecNumber evidence="9">4.98.1.1</ecNumber>
    </recommendedName>
</protein>
<keyword evidence="9" id="KW-0999">Mitochondrion inner membrane</keyword>
<accession>A0A0G4H5D7</accession>
<dbReference type="GO" id="GO:0006783">
    <property type="term" value="P:heme biosynthetic process"/>
    <property type="evidence" value="ECO:0007669"/>
    <property type="project" value="UniProtKB-UniRule"/>
</dbReference>
<keyword evidence="11" id="KW-1185">Reference proteome</keyword>
<dbReference type="FunFam" id="3.40.50.1400:FF:000006">
    <property type="entry name" value="Ferrochelatase"/>
    <property type="match status" value="1"/>
</dbReference>
<dbReference type="PROSITE" id="PS00534">
    <property type="entry name" value="FERROCHELATASE"/>
    <property type="match status" value="1"/>
</dbReference>
<evidence type="ECO:0000256" key="1">
    <source>
        <dbReference type="ARBA" id="ARBA00004229"/>
    </source>
</evidence>
<dbReference type="InterPro" id="IPR033644">
    <property type="entry name" value="Ferrochelatase_C"/>
</dbReference>
<dbReference type="OMA" id="WLEPDIC"/>
<dbReference type="Pfam" id="PF00762">
    <property type="entry name" value="Ferrochelatase"/>
    <property type="match status" value="1"/>
</dbReference>
<dbReference type="HAMAP" id="MF_00323">
    <property type="entry name" value="Ferrochelatase"/>
    <property type="match status" value="1"/>
</dbReference>
<keyword evidence="7 9" id="KW-0627">Porphyrin biosynthesis</keyword>
<evidence type="ECO:0000256" key="6">
    <source>
        <dbReference type="ARBA" id="ARBA00023239"/>
    </source>
</evidence>
<evidence type="ECO:0000256" key="2">
    <source>
        <dbReference type="ARBA" id="ARBA00004943"/>
    </source>
</evidence>
<evidence type="ECO:0000256" key="9">
    <source>
        <dbReference type="RuleBase" id="RU000607"/>
    </source>
</evidence>
<evidence type="ECO:0000256" key="8">
    <source>
        <dbReference type="ARBA" id="ARBA00049380"/>
    </source>
</evidence>
<dbReference type="UniPathway" id="UPA00252">
    <property type="reaction ID" value="UER00325"/>
</dbReference>
<dbReference type="GO" id="GO:0009507">
    <property type="term" value="C:chloroplast"/>
    <property type="evidence" value="ECO:0007669"/>
    <property type="project" value="UniProtKB-SubCell"/>
</dbReference>
<evidence type="ECO:0000313" key="11">
    <source>
        <dbReference type="Proteomes" id="UP000041254"/>
    </source>
</evidence>
<comment type="pathway">
    <text evidence="2 9">Porphyrin-containing compound metabolism; protoheme biosynthesis; protoheme from protoporphyrin-IX: step 1/1.</text>
</comment>
<dbReference type="CDD" id="cd00419">
    <property type="entry name" value="Ferrochelatase_C"/>
    <property type="match status" value="1"/>
</dbReference>
<keyword evidence="4 9" id="KW-0408">Iron</keyword>
<dbReference type="CDD" id="cd03411">
    <property type="entry name" value="Ferrochelatase_N"/>
    <property type="match status" value="1"/>
</dbReference>
<dbReference type="PANTHER" id="PTHR11108:SF1">
    <property type="entry name" value="FERROCHELATASE, MITOCHONDRIAL"/>
    <property type="match status" value="1"/>
</dbReference>
<dbReference type="Proteomes" id="UP000041254">
    <property type="component" value="Unassembled WGS sequence"/>
</dbReference>
<dbReference type="STRING" id="1169540.A0A0G4H5D7"/>
<dbReference type="SUPFAM" id="SSF53800">
    <property type="entry name" value="Chelatase"/>
    <property type="match status" value="1"/>
</dbReference>
<dbReference type="EC" id="4.98.1.1" evidence="9"/>
<keyword evidence="9" id="KW-0472">Membrane</keyword>
<gene>
    <name evidence="10" type="ORF">Vbra_10627</name>
</gene>
<dbReference type="EMBL" id="CDMY01001019">
    <property type="protein sequence ID" value="CEM38978.1"/>
    <property type="molecule type" value="Genomic_DNA"/>
</dbReference>
<evidence type="ECO:0000256" key="7">
    <source>
        <dbReference type="ARBA" id="ARBA00023244"/>
    </source>
</evidence>
<dbReference type="OrthoDB" id="1323at2759"/>
<sequence>MEMHQLDRRKPVRRRAQTALTLISLAAASLSCAQAFLVQPHRHTRTLRMGVAAPPPAVRQKPVKKDWLGRVKEPPESKVSEPKPTLREWMDASIREWMNVRDARIGVLILNLGGPLMENDVESFLFNLFMDGEIFRLPAALRWLQEPLAYLISKARSPKTSEAYRSIGGGSPILGYTQAQGEALTRQLRRMGYDAQTYIAMRYSAPYTRTAVTEMLSDNVDGVVILPLYPHFSVSTSGSSINILKKYSRMFIDMPHTVVTEWYDRPGYTKAVANLIQREIDSFTADERREGIHVLFSAHGVPKSYIQNGDPYQDHIVKTIDTVKRQYSADVSTHLSYQSKVGPVEWLQPYTDDMIESLAKQGVKNLVVVPISFVSEHIETLEEIDIEYRHLAHEKGIRNWRRVPALNVDPLFIKDLAELVAESLDQPVLSLNEVCFKKYKTSFEQYDE</sequence>
<dbReference type="InterPro" id="IPR019772">
    <property type="entry name" value="Ferrochelatase_AS"/>
</dbReference>
<dbReference type="PANTHER" id="PTHR11108">
    <property type="entry name" value="FERROCHELATASE"/>
    <property type="match status" value="1"/>
</dbReference>
<evidence type="ECO:0000313" key="10">
    <source>
        <dbReference type="EMBL" id="CEM38978.1"/>
    </source>
</evidence>
<dbReference type="GO" id="GO:0005743">
    <property type="term" value="C:mitochondrial inner membrane"/>
    <property type="evidence" value="ECO:0007669"/>
    <property type="project" value="UniProtKB-SubCell"/>
</dbReference>
<comment type="subcellular location">
    <subcellularLocation>
        <location evidence="9">Mitochondrion inner membrane</location>
    </subcellularLocation>
    <subcellularLocation>
        <location evidence="1">Plastid</location>
        <location evidence="1">Chloroplast</location>
    </subcellularLocation>
</comment>
<dbReference type="VEuPathDB" id="CryptoDB:Vbra_10627"/>
<dbReference type="AlphaFoldDB" id="A0A0G4H5D7"/>
<evidence type="ECO:0000256" key="4">
    <source>
        <dbReference type="ARBA" id="ARBA00023004"/>
    </source>
</evidence>
<dbReference type="InterPro" id="IPR001015">
    <property type="entry name" value="Ferrochelatase"/>
</dbReference>
<keyword evidence="9" id="KW-0496">Mitochondrion</keyword>
<comment type="catalytic activity">
    <reaction evidence="8 9">
        <text>heme b + 2 H(+) = protoporphyrin IX + Fe(2+)</text>
        <dbReference type="Rhea" id="RHEA:22584"/>
        <dbReference type="ChEBI" id="CHEBI:15378"/>
        <dbReference type="ChEBI" id="CHEBI:29033"/>
        <dbReference type="ChEBI" id="CHEBI:57306"/>
        <dbReference type="ChEBI" id="CHEBI:60344"/>
        <dbReference type="EC" id="4.98.1.1"/>
    </reaction>
</comment>
<name>A0A0G4H5D7_VITBC</name>
<dbReference type="Gene3D" id="3.40.50.1400">
    <property type="match status" value="2"/>
</dbReference>
<dbReference type="InParanoid" id="A0A0G4H5D7"/>